<dbReference type="InterPro" id="IPR007863">
    <property type="entry name" value="Peptidase_M16_C"/>
</dbReference>
<name>A0A9W5WUV6_BABOV</name>
<feature type="domain" description="Peptidase M16 C-terminal" evidence="3">
    <location>
        <begin position="214"/>
        <end position="402"/>
    </location>
</feature>
<dbReference type="SUPFAM" id="SSF63411">
    <property type="entry name" value="LuxS/MPP-like metallohydrolase"/>
    <property type="match status" value="4"/>
</dbReference>
<dbReference type="GO" id="GO:0046872">
    <property type="term" value="F:metal ion binding"/>
    <property type="evidence" value="ECO:0007669"/>
    <property type="project" value="InterPro"/>
</dbReference>
<dbReference type="Pfam" id="PF00675">
    <property type="entry name" value="Peptidase_M16"/>
    <property type="match status" value="1"/>
</dbReference>
<keyword evidence="4" id="KW-0482">Metalloprotease</keyword>
<dbReference type="InterPro" id="IPR011249">
    <property type="entry name" value="Metalloenz_LuxS/M16"/>
</dbReference>
<dbReference type="PANTHER" id="PTHR43016:SF16">
    <property type="entry name" value="METALLOPROTEASE, PUTATIVE (AFU_ORTHOLOGUE AFUA_4G07610)-RELATED"/>
    <property type="match status" value="1"/>
</dbReference>
<reference evidence="4" key="1">
    <citation type="submission" date="2019-12" db="EMBL/GenBank/DDBJ databases">
        <title>Genome sequence of Babesia ovis.</title>
        <authorList>
            <person name="Yamagishi J."/>
            <person name="Sevinc F."/>
            <person name="Xuan X."/>
        </authorList>
    </citation>
    <scope>NUCLEOTIDE SEQUENCE</scope>
    <source>
        <strain evidence="4">Selcuk</strain>
    </source>
</reference>
<dbReference type="AlphaFoldDB" id="A0A9W5WUV6"/>
<dbReference type="FunFam" id="3.30.830.10:FF:000015">
    <property type="entry name" value="Putative zinc metalloprotease"/>
    <property type="match status" value="1"/>
</dbReference>
<feature type="domain" description="Peptidase M16 N-terminal" evidence="2">
    <location>
        <begin position="69"/>
        <end position="149"/>
    </location>
</feature>
<feature type="region of interest" description="Disordered" evidence="1">
    <location>
        <begin position="1073"/>
        <end position="1115"/>
    </location>
</feature>
<accession>A0A9W5WUV6</accession>
<evidence type="ECO:0000259" key="2">
    <source>
        <dbReference type="Pfam" id="PF00675"/>
    </source>
</evidence>
<keyword evidence="5" id="KW-1185">Reference proteome</keyword>
<protein>
    <submittedName>
        <fullName evidence="4">Metalloprotease 1 related protein</fullName>
    </submittedName>
</protein>
<proteinExistence type="predicted"/>
<keyword evidence="4" id="KW-0645">Protease</keyword>
<dbReference type="Gene3D" id="3.30.830.10">
    <property type="entry name" value="Metalloenzyme, LuxS/M16 peptidase-like"/>
    <property type="match status" value="4"/>
</dbReference>
<gene>
    <name evidence="4" type="ORF">BaOVIS_016580</name>
</gene>
<feature type="compositionally biased region" description="Acidic residues" evidence="1">
    <location>
        <begin position="1073"/>
        <end position="1082"/>
    </location>
</feature>
<dbReference type="OrthoDB" id="952271at2759"/>
<evidence type="ECO:0000259" key="3">
    <source>
        <dbReference type="Pfam" id="PF05193"/>
    </source>
</evidence>
<dbReference type="Proteomes" id="UP001057455">
    <property type="component" value="Unassembled WGS sequence"/>
</dbReference>
<dbReference type="GO" id="GO:0008237">
    <property type="term" value="F:metallopeptidase activity"/>
    <property type="evidence" value="ECO:0007669"/>
    <property type="project" value="UniProtKB-KW"/>
</dbReference>
<dbReference type="EMBL" id="BLIY01000014">
    <property type="protein sequence ID" value="GFE54254.1"/>
    <property type="molecule type" value="Genomic_DNA"/>
</dbReference>
<feature type="compositionally biased region" description="Basic and acidic residues" evidence="1">
    <location>
        <begin position="1106"/>
        <end position="1115"/>
    </location>
</feature>
<dbReference type="Pfam" id="PF05193">
    <property type="entry name" value="Peptidase_M16_C"/>
    <property type="match status" value="1"/>
</dbReference>
<organism evidence="4 5">
    <name type="scientific">Babesia ovis</name>
    <dbReference type="NCBI Taxonomy" id="5869"/>
    <lineage>
        <taxon>Eukaryota</taxon>
        <taxon>Sar</taxon>
        <taxon>Alveolata</taxon>
        <taxon>Apicomplexa</taxon>
        <taxon>Aconoidasida</taxon>
        <taxon>Piroplasmida</taxon>
        <taxon>Babesiidae</taxon>
        <taxon>Babesia</taxon>
    </lineage>
</organism>
<dbReference type="FunFam" id="3.30.830.10:FF:000031">
    <property type="entry name" value="Putative zinc metalloprotease"/>
    <property type="match status" value="1"/>
</dbReference>
<evidence type="ECO:0000313" key="5">
    <source>
        <dbReference type="Proteomes" id="UP001057455"/>
    </source>
</evidence>
<dbReference type="InterPro" id="IPR011765">
    <property type="entry name" value="Pept_M16_N"/>
</dbReference>
<sequence>MVNLTTDHSCAPSTLVNVIIAGFMLVNRVRLRHVEVSEYISERSGLRVFLMDYESPLIDSFYIVPTRSENHEGLPHTLEHLIFMGSSAYPDRGTLDLLASRALATGTNAWTDTDHTVYTLSTAGLEGTLKMIPVYLDHILRPTLTQDAFITDVHRITPDGSNTGTVYAEMKDRENDSSEMTYCEMVKLLYPGESGYTMSFGGRLEALRRTDIHRVRDYHSRYYRLDNISIAFGGRVSDPKELLEAVAKAEANLIASGVSANQVDPHTYFGIRHWDNPVHTAPMSETSHSTVLFPSDDEELGIFTMAWRGPSSRDFETQRAITIMGLYLTMTPISPMEKELVYSDEPYGSRVCFSMEDFKEGYFSIRVSDVPNIPQKMDNVENRVREILLDVHKSPLDMRRIHALITREYLSFHRSLETAPSEVLMDGIISYIVYGQDRNDLDEHLEGHNQLNLLLDKPESYWKDLFWHYFVYAPWATIWTVPSIEESELLKQQEEALTKSQLASADLHFLHEQEARVQAIVANKSGAVPQHVLDSFGLVDLSTIHPTEWPYMRNFTSEGPDSDGGNIITGNVRLFHENSGKGPKPDWSSIAGELDNLGVLAQINHIGSEFVKINVILPTATLELSHLEKKALTLLCSLMFQSDINGVNVDMPASDFIQLLEEKTSSYNATMGFGSSTGNPDAHSDLIQISVTGPVDLYEDICAILQHVLRDLRFTPEVIQPRVKSLLKSFKKKCRSAKHIMHQASRAMRLTHDGIRMSNSIGQQIDFLQYANERDITELLQGLYRKITRQNKMVLHVTADLTRLPKQWLQHWAPFQSNINKDCTLKEMVCLDPRYEEKKADPNGLFISMASTDVAFLSYIIPAPLGHLHEEYATLLVMTEYLCMMESPLFRAIRGGGFAYNYGVTYVPSAGVMHLALHQAVDPLGALRATRDIMSQMAKGEVLTQSDILSAACSMVYTIIADEGTMSDYSYQAFQDAFRGVGSNFTKDLLNRIRAVTVDDIRVLADKYLSTFLTFGGPERVIAVVTNKTKADDIYTGLADMGYSPLLRVTAREMLGYASRGQFEEMYIEDDIDTDSGTDDDYMGSSESSTDRSSDGLDMSDLSDMEQDHDNLTRS</sequence>
<comment type="caution">
    <text evidence="4">The sequence shown here is derived from an EMBL/GenBank/DDBJ whole genome shotgun (WGS) entry which is preliminary data.</text>
</comment>
<keyword evidence="4" id="KW-0378">Hydrolase</keyword>
<evidence type="ECO:0000313" key="4">
    <source>
        <dbReference type="EMBL" id="GFE54254.1"/>
    </source>
</evidence>
<evidence type="ECO:0000256" key="1">
    <source>
        <dbReference type="SAM" id="MobiDB-lite"/>
    </source>
</evidence>
<dbReference type="PANTHER" id="PTHR43016">
    <property type="entry name" value="PRESEQUENCE PROTEASE"/>
    <property type="match status" value="1"/>
</dbReference>